<protein>
    <submittedName>
        <fullName evidence="3">Uncharacterized protein</fullName>
    </submittedName>
</protein>
<dbReference type="EMBL" id="JAEKNS010000100">
    <property type="protein sequence ID" value="MBJ7595122.1"/>
    <property type="molecule type" value="Genomic_DNA"/>
</dbReference>
<dbReference type="Proteomes" id="UP000248724">
    <property type="component" value="Unassembled WGS sequence"/>
</dbReference>
<evidence type="ECO:0000256" key="1">
    <source>
        <dbReference type="SAM" id="Phobius"/>
    </source>
</evidence>
<dbReference type="RefSeq" id="WP_337311931.1">
    <property type="nucleotide sequence ID" value="NZ_JAEKNS010000100.1"/>
</dbReference>
<feature type="transmembrane region" description="Helical" evidence="1">
    <location>
        <begin position="27"/>
        <end position="51"/>
    </location>
</feature>
<gene>
    <name evidence="3" type="ORF">DLM65_14755</name>
    <name evidence="2" type="ORF">JF886_09725</name>
</gene>
<proteinExistence type="predicted"/>
<reference evidence="3" key="2">
    <citation type="submission" date="2018-05" db="EMBL/GenBank/DDBJ databases">
        <authorList>
            <person name="Ferrari B."/>
        </authorList>
    </citation>
    <scope>NUCLEOTIDE SEQUENCE</scope>
    <source>
        <strain evidence="3">RRmetagenome_bin12</strain>
    </source>
</reference>
<evidence type="ECO:0000313" key="5">
    <source>
        <dbReference type="Proteomes" id="UP000606991"/>
    </source>
</evidence>
<comment type="caution">
    <text evidence="3">The sequence shown here is derived from an EMBL/GenBank/DDBJ whole genome shotgun (WGS) entry which is preliminary data.</text>
</comment>
<dbReference type="AlphaFoldDB" id="A0A2W5YYG5"/>
<organism evidence="3 4">
    <name type="scientific">Candidatus Aeolococcus gillhamiae</name>
    <dbReference type="NCBI Taxonomy" id="3127015"/>
    <lineage>
        <taxon>Bacteria</taxon>
        <taxon>Bacillati</taxon>
        <taxon>Candidatus Dormiibacterota</taxon>
        <taxon>Candidatus Dormibacteria</taxon>
        <taxon>Candidatus Aeolococcales</taxon>
        <taxon>Candidatus Aeolococcaceae</taxon>
        <taxon>Candidatus Aeolococcus</taxon>
    </lineage>
</organism>
<feature type="transmembrane region" description="Helical" evidence="1">
    <location>
        <begin position="63"/>
        <end position="84"/>
    </location>
</feature>
<keyword evidence="1" id="KW-0472">Membrane</keyword>
<dbReference type="Proteomes" id="UP000606991">
    <property type="component" value="Unassembled WGS sequence"/>
</dbReference>
<reference evidence="2 5" key="3">
    <citation type="submission" date="2020-10" db="EMBL/GenBank/DDBJ databases">
        <title>Ca. Dormibacterota MAGs.</title>
        <authorList>
            <person name="Montgomery K."/>
        </authorList>
    </citation>
    <scope>NUCLEOTIDE SEQUENCE [LARGE SCALE GENOMIC DNA]</scope>
    <source>
        <strain evidence="2">SC8812_S17_18</strain>
    </source>
</reference>
<keyword evidence="1" id="KW-1133">Transmembrane helix</keyword>
<evidence type="ECO:0000313" key="2">
    <source>
        <dbReference type="EMBL" id="MBJ7595122.1"/>
    </source>
</evidence>
<evidence type="ECO:0000313" key="4">
    <source>
        <dbReference type="Proteomes" id="UP000248724"/>
    </source>
</evidence>
<dbReference type="EMBL" id="QHBU01000281">
    <property type="protein sequence ID" value="PZR77850.1"/>
    <property type="molecule type" value="Genomic_DNA"/>
</dbReference>
<accession>A0A934JUB3</accession>
<name>A0A2W5YYG5_9BACT</name>
<sequence>MHVLADSGSAFAINGFAGLTGAQQLSFWFSFILFNGYVGLEAVCLAAFYFAARPRSGSPNPAAIWYFIAALWVVMSFITTVWAAPAEKAFLDDSGTSLAVGTKAIKEFMGLGFAGIAVMCLLIGALSTVQRKRRAAQTLVI</sequence>
<accession>A0A2W5YYG5</accession>
<evidence type="ECO:0000313" key="3">
    <source>
        <dbReference type="EMBL" id="PZR77850.1"/>
    </source>
</evidence>
<reference evidence="3 4" key="1">
    <citation type="journal article" date="2017" name="Nature">
        <title>Atmospheric trace gases support primary production in Antarctic desert surface soil.</title>
        <authorList>
            <person name="Ji M."/>
            <person name="Greening C."/>
            <person name="Vanwonterghem I."/>
            <person name="Carere C.R."/>
            <person name="Bay S.K."/>
            <person name="Steen J.A."/>
            <person name="Montgomery K."/>
            <person name="Lines T."/>
            <person name="Beardall J."/>
            <person name="van Dorst J."/>
            <person name="Snape I."/>
            <person name="Stott M.B."/>
            <person name="Hugenholtz P."/>
            <person name="Ferrari B.C."/>
        </authorList>
    </citation>
    <scope>NUCLEOTIDE SEQUENCE [LARGE SCALE GENOMIC DNA]</scope>
    <source>
        <strain evidence="3">RRmetagenome_bin12</strain>
    </source>
</reference>
<keyword evidence="1" id="KW-0812">Transmembrane</keyword>
<feature type="transmembrane region" description="Helical" evidence="1">
    <location>
        <begin position="108"/>
        <end position="129"/>
    </location>
</feature>